<sequence length="206" mass="22210">MIALILLAAAAPATAVEAERAFAADAQKIGQTTAFLKWSSDKAVMFTPHPANAHAMLSGRKNPPVAIFWWPGRSYVSCDGKLAINTGPWVRDWGKAVGYFTTVWQRQPDGGWKWIYDGGDALDTPRAEGGDIQPRLAACRGKPRNAVVLGTVGAVGYNTGGGRSADGTLVWSWTTGPKGDRRFLAQQWNGKRFETVVEDKVAAPPQ</sequence>
<accession>A0A6G7ZL51</accession>
<gene>
    <name evidence="2" type="ORF">G7078_01815</name>
</gene>
<name>A0A6G7ZL51_9SPHN</name>
<dbReference type="Gene3D" id="3.10.450.50">
    <property type="match status" value="1"/>
</dbReference>
<evidence type="ECO:0008006" key="4">
    <source>
        <dbReference type="Google" id="ProtNLM"/>
    </source>
</evidence>
<organism evidence="2 3">
    <name type="scientific">Sphingomonas sinipercae</name>
    <dbReference type="NCBI Taxonomy" id="2714944"/>
    <lineage>
        <taxon>Bacteria</taxon>
        <taxon>Pseudomonadati</taxon>
        <taxon>Pseudomonadota</taxon>
        <taxon>Alphaproteobacteria</taxon>
        <taxon>Sphingomonadales</taxon>
        <taxon>Sphingomonadaceae</taxon>
        <taxon>Sphingomonas</taxon>
    </lineage>
</organism>
<evidence type="ECO:0000313" key="2">
    <source>
        <dbReference type="EMBL" id="QIL01648.1"/>
    </source>
</evidence>
<reference evidence="2 3" key="1">
    <citation type="submission" date="2020-03" db="EMBL/GenBank/DDBJ databases">
        <title>Sphingomonas sp. nov., isolated from fish.</title>
        <authorList>
            <person name="Hyun D.-W."/>
            <person name="Bae J.-W."/>
        </authorList>
    </citation>
    <scope>NUCLEOTIDE SEQUENCE [LARGE SCALE GENOMIC DNA]</scope>
    <source>
        <strain evidence="2 3">HDW15C</strain>
    </source>
</reference>
<feature type="signal peptide" evidence="1">
    <location>
        <begin position="1"/>
        <end position="15"/>
    </location>
</feature>
<dbReference type="EMBL" id="CP049871">
    <property type="protein sequence ID" value="QIL01648.1"/>
    <property type="molecule type" value="Genomic_DNA"/>
</dbReference>
<evidence type="ECO:0000313" key="3">
    <source>
        <dbReference type="Proteomes" id="UP000502502"/>
    </source>
</evidence>
<dbReference type="AlphaFoldDB" id="A0A6G7ZL51"/>
<dbReference type="RefSeq" id="WP_166092391.1">
    <property type="nucleotide sequence ID" value="NZ_CP049871.1"/>
</dbReference>
<dbReference type="KEGG" id="ssin:G7078_01815"/>
<keyword evidence="1" id="KW-0732">Signal</keyword>
<protein>
    <recommendedName>
        <fullName evidence="4">DUF4440 domain-containing protein</fullName>
    </recommendedName>
</protein>
<dbReference type="Proteomes" id="UP000502502">
    <property type="component" value="Chromosome"/>
</dbReference>
<evidence type="ECO:0000256" key="1">
    <source>
        <dbReference type="SAM" id="SignalP"/>
    </source>
</evidence>
<feature type="chain" id="PRO_5026195259" description="DUF4440 domain-containing protein" evidence="1">
    <location>
        <begin position="16"/>
        <end position="206"/>
    </location>
</feature>
<keyword evidence="3" id="KW-1185">Reference proteome</keyword>
<proteinExistence type="predicted"/>